<evidence type="ECO:0000256" key="1">
    <source>
        <dbReference type="ARBA" id="ARBA00011079"/>
    </source>
</evidence>
<keyword evidence="3 6" id="KW-0732">Signal</keyword>
<evidence type="ECO:0000256" key="3">
    <source>
        <dbReference type="ARBA" id="ARBA00022729"/>
    </source>
</evidence>
<dbReference type="Proteomes" id="UP001153620">
    <property type="component" value="Chromosome 1"/>
</dbReference>
<evidence type="ECO:0000313" key="7">
    <source>
        <dbReference type="EMBL" id="CAG9800511.1"/>
    </source>
</evidence>
<dbReference type="Gene3D" id="3.40.50.1820">
    <property type="entry name" value="alpha/beta hydrolase"/>
    <property type="match status" value="1"/>
</dbReference>
<dbReference type="PANTHER" id="PTHR11010:SF5">
    <property type="entry name" value="RE36938P-RELATED"/>
    <property type="match status" value="1"/>
</dbReference>
<gene>
    <name evidence="7" type="ORF">CHIRRI_LOCUS3453</name>
</gene>
<comment type="similarity">
    <text evidence="1">Belongs to the peptidase S28 family.</text>
</comment>
<keyword evidence="2" id="KW-0645">Protease</keyword>
<dbReference type="PANTHER" id="PTHR11010">
    <property type="entry name" value="PROTEASE S28 PRO-X CARBOXYPEPTIDASE-RELATED"/>
    <property type="match status" value="1"/>
</dbReference>
<sequence length="505" mass="57604">MKAFLVLFGLIATVQLSLAVFGEFKHGDKNSKYFKKEPPLRATKPVAAVDAVYEGWIKQRMDNFDPQNTESFYMRYLFNFENFQPDGPIFIFVGGEWTVSPGMIQFGHMYDMAQALNGLLIYTEHRYYGETRPTANLTLDELRYLNIDQALADLAHFIVTIKQTFPGAENSGVILVGCSYSGTMVTWFMQKYPHLIKGAWALSGPLLAQVDFVEYQEVVSRAIHQVGGENCSNTIRNAFEQMETLAEQGNATELQRLFKLCKPLDLNNDLDVWSLFGDVASTWSGLVQYYYRHDRDIENACEGLELHKTNTTTDLEAYAQWIMNRWRINTCYDHTYESFLESWSGTSWDDWIAQSEWRQWYYQTCAEYGWYQSSGSEEILFGSNFPVNISVQICSDLYNGFFTPTSIQGNTDRTNIIYGAKNPSVRNVYSTHGEHDPWAPMGLDANENEDSPVVYLPGESHCSDLGSIGVRDTPEMVASKTRIFELVQKWLGIPPEQQKTLPPVA</sequence>
<protein>
    <submittedName>
        <fullName evidence="7">Uncharacterized protein</fullName>
    </submittedName>
</protein>
<feature type="chain" id="PRO_5040409016" evidence="6">
    <location>
        <begin position="20"/>
        <end position="505"/>
    </location>
</feature>
<dbReference type="InterPro" id="IPR029058">
    <property type="entry name" value="AB_hydrolase_fold"/>
</dbReference>
<evidence type="ECO:0000256" key="5">
    <source>
        <dbReference type="ARBA" id="ARBA00023180"/>
    </source>
</evidence>
<evidence type="ECO:0000256" key="2">
    <source>
        <dbReference type="ARBA" id="ARBA00022670"/>
    </source>
</evidence>
<evidence type="ECO:0000256" key="6">
    <source>
        <dbReference type="SAM" id="SignalP"/>
    </source>
</evidence>
<reference evidence="7" key="1">
    <citation type="submission" date="2022-01" db="EMBL/GenBank/DDBJ databases">
        <authorList>
            <person name="King R."/>
        </authorList>
    </citation>
    <scope>NUCLEOTIDE SEQUENCE</scope>
</reference>
<dbReference type="Pfam" id="PF05577">
    <property type="entry name" value="Peptidase_S28"/>
    <property type="match status" value="1"/>
</dbReference>
<dbReference type="Gene3D" id="1.20.120.980">
    <property type="entry name" value="Serine carboxypeptidase S28, SKS domain"/>
    <property type="match status" value="1"/>
</dbReference>
<reference evidence="7" key="2">
    <citation type="submission" date="2022-10" db="EMBL/GenBank/DDBJ databases">
        <authorList>
            <consortium name="ENA_rothamsted_submissions"/>
            <consortium name="culmorum"/>
            <person name="King R."/>
        </authorList>
    </citation>
    <scope>NUCLEOTIDE SEQUENCE</scope>
</reference>
<dbReference type="OrthoDB" id="1735038at2759"/>
<evidence type="ECO:0000256" key="4">
    <source>
        <dbReference type="ARBA" id="ARBA00022801"/>
    </source>
</evidence>
<keyword evidence="4" id="KW-0378">Hydrolase</keyword>
<dbReference type="EMBL" id="OU895877">
    <property type="protein sequence ID" value="CAG9800511.1"/>
    <property type="molecule type" value="Genomic_DNA"/>
</dbReference>
<dbReference type="InterPro" id="IPR008758">
    <property type="entry name" value="Peptidase_S28"/>
</dbReference>
<dbReference type="GO" id="GO:0070008">
    <property type="term" value="F:serine-type exopeptidase activity"/>
    <property type="evidence" value="ECO:0007669"/>
    <property type="project" value="InterPro"/>
</dbReference>
<dbReference type="InterPro" id="IPR042269">
    <property type="entry name" value="Ser_carbopepase_S28_SKS"/>
</dbReference>
<feature type="signal peptide" evidence="6">
    <location>
        <begin position="1"/>
        <end position="19"/>
    </location>
</feature>
<proteinExistence type="inferred from homology"/>
<name>A0A9N9RP01_9DIPT</name>
<dbReference type="AlphaFoldDB" id="A0A9N9RP01"/>
<keyword evidence="5" id="KW-0325">Glycoprotein</keyword>
<dbReference type="GO" id="GO:0008239">
    <property type="term" value="F:dipeptidyl-peptidase activity"/>
    <property type="evidence" value="ECO:0007669"/>
    <property type="project" value="TreeGrafter"/>
</dbReference>
<accession>A0A9N9RP01</accession>
<evidence type="ECO:0000313" key="8">
    <source>
        <dbReference type="Proteomes" id="UP001153620"/>
    </source>
</evidence>
<keyword evidence="8" id="KW-1185">Reference proteome</keyword>
<organism evidence="7 8">
    <name type="scientific">Chironomus riparius</name>
    <dbReference type="NCBI Taxonomy" id="315576"/>
    <lineage>
        <taxon>Eukaryota</taxon>
        <taxon>Metazoa</taxon>
        <taxon>Ecdysozoa</taxon>
        <taxon>Arthropoda</taxon>
        <taxon>Hexapoda</taxon>
        <taxon>Insecta</taxon>
        <taxon>Pterygota</taxon>
        <taxon>Neoptera</taxon>
        <taxon>Endopterygota</taxon>
        <taxon>Diptera</taxon>
        <taxon>Nematocera</taxon>
        <taxon>Chironomoidea</taxon>
        <taxon>Chironomidae</taxon>
        <taxon>Chironominae</taxon>
        <taxon>Chironomus</taxon>
    </lineage>
</organism>
<dbReference type="GO" id="GO:0006508">
    <property type="term" value="P:proteolysis"/>
    <property type="evidence" value="ECO:0007669"/>
    <property type="project" value="UniProtKB-KW"/>
</dbReference>
<dbReference type="SUPFAM" id="SSF53474">
    <property type="entry name" value="alpha/beta-Hydrolases"/>
    <property type="match status" value="1"/>
</dbReference>